<organism evidence="4">
    <name type="scientific">Micromonas pusilla (strain CCMP1545)</name>
    <name type="common">Picoplanktonic green alga</name>
    <dbReference type="NCBI Taxonomy" id="564608"/>
    <lineage>
        <taxon>Eukaryota</taxon>
        <taxon>Viridiplantae</taxon>
        <taxon>Chlorophyta</taxon>
        <taxon>Mamiellophyceae</taxon>
        <taxon>Mamiellales</taxon>
        <taxon>Mamiellaceae</taxon>
        <taxon>Micromonas</taxon>
    </lineage>
</organism>
<keyword evidence="1" id="KW-0175">Coiled coil</keyword>
<reference evidence="3 4" key="1">
    <citation type="journal article" date="2009" name="Science">
        <title>Green evolution and dynamic adaptations revealed by genomes of the marine picoeukaryotes Micromonas.</title>
        <authorList>
            <person name="Worden A.Z."/>
            <person name="Lee J.H."/>
            <person name="Mock T."/>
            <person name="Rouze P."/>
            <person name="Simmons M.P."/>
            <person name="Aerts A.L."/>
            <person name="Allen A.E."/>
            <person name="Cuvelier M.L."/>
            <person name="Derelle E."/>
            <person name="Everett M.V."/>
            <person name="Foulon E."/>
            <person name="Grimwood J."/>
            <person name="Gundlach H."/>
            <person name="Henrissat B."/>
            <person name="Napoli C."/>
            <person name="McDonald S.M."/>
            <person name="Parker M.S."/>
            <person name="Rombauts S."/>
            <person name="Salamov A."/>
            <person name="Von Dassow P."/>
            <person name="Badger J.H."/>
            <person name="Coutinho P.M."/>
            <person name="Demir E."/>
            <person name="Dubchak I."/>
            <person name="Gentemann C."/>
            <person name="Eikrem W."/>
            <person name="Gready J.E."/>
            <person name="John U."/>
            <person name="Lanier W."/>
            <person name="Lindquist E.A."/>
            <person name="Lucas S."/>
            <person name="Mayer K.F."/>
            <person name="Moreau H."/>
            <person name="Not F."/>
            <person name="Otillar R."/>
            <person name="Panaud O."/>
            <person name="Pangilinan J."/>
            <person name="Paulsen I."/>
            <person name="Piegu B."/>
            <person name="Poliakov A."/>
            <person name="Robbens S."/>
            <person name="Schmutz J."/>
            <person name="Toulza E."/>
            <person name="Wyss T."/>
            <person name="Zelensky A."/>
            <person name="Zhou K."/>
            <person name="Armbrust E.V."/>
            <person name="Bhattacharya D."/>
            <person name="Goodenough U.W."/>
            <person name="Van de Peer Y."/>
            <person name="Grigoriev I.V."/>
        </authorList>
    </citation>
    <scope>NUCLEOTIDE SEQUENCE [LARGE SCALE GENOMIC DNA]</scope>
    <source>
        <strain evidence="3 4">CCMP1545</strain>
    </source>
</reference>
<feature type="region of interest" description="Disordered" evidence="2">
    <location>
        <begin position="1"/>
        <end position="21"/>
    </location>
</feature>
<protein>
    <submittedName>
        <fullName evidence="3">Predicted protein</fullName>
    </submittedName>
</protein>
<dbReference type="RefSeq" id="XP_003061309.1">
    <property type="nucleotide sequence ID" value="XM_003061263.1"/>
</dbReference>
<name>C1N001_MICPC</name>
<evidence type="ECO:0000256" key="1">
    <source>
        <dbReference type="SAM" id="Coils"/>
    </source>
</evidence>
<dbReference type="Proteomes" id="UP000001876">
    <property type="component" value="Unassembled WGS sequence"/>
</dbReference>
<sequence>MKRSDAARLDAEAEAKTRVQRAELDAKTRVDAAEKTAAEKVAEAEARLTNAEVMKHLDAKVRASELEMRSRLAKIEAAASEKEKVAAAAKMVDAETAERASNWMTSAKAVEDMASTATRAIEGEMRLRDEVARLENELHDVRRELDHAVEEASMSAKTAADADAAAAAERERQRAAVAARLEEETTRADAAEADAKRWKLLADAREREVSKLASELETAATVAAAEAAAAADATDDVVGVYLTGIGDLRDELRAMKRRYAHDVDAAKVRSYLHWFPYNRVRVVNADP</sequence>
<dbReference type="GeneID" id="9686748"/>
<keyword evidence="4" id="KW-1185">Reference proteome</keyword>
<dbReference type="AlphaFoldDB" id="C1N001"/>
<evidence type="ECO:0000313" key="3">
    <source>
        <dbReference type="EMBL" id="EEH54959.1"/>
    </source>
</evidence>
<gene>
    <name evidence="3" type="ORF">MICPUCDRAFT_48156</name>
</gene>
<proteinExistence type="predicted"/>
<dbReference type="KEGG" id="mpp:MICPUCDRAFT_48156"/>
<evidence type="ECO:0000256" key="2">
    <source>
        <dbReference type="SAM" id="MobiDB-lite"/>
    </source>
</evidence>
<dbReference type="EMBL" id="GG663743">
    <property type="protein sequence ID" value="EEH54959.1"/>
    <property type="molecule type" value="Genomic_DNA"/>
</dbReference>
<evidence type="ECO:0000313" key="4">
    <source>
        <dbReference type="Proteomes" id="UP000001876"/>
    </source>
</evidence>
<feature type="coiled-coil region" evidence="1">
    <location>
        <begin position="117"/>
        <end position="151"/>
    </location>
</feature>
<accession>C1N001</accession>